<protein>
    <recommendedName>
        <fullName evidence="6">NAD(P)-binding protein</fullName>
    </recommendedName>
</protein>
<evidence type="ECO:0000256" key="2">
    <source>
        <dbReference type="ARBA" id="ARBA00022857"/>
    </source>
</evidence>
<name>A0A9P3BFF5_9EURO</name>
<dbReference type="GeneID" id="67005650"/>
<dbReference type="SUPFAM" id="SSF51735">
    <property type="entry name" value="NAD(P)-binding Rossmann-fold domains"/>
    <property type="match status" value="1"/>
</dbReference>
<gene>
    <name evidence="4" type="ORF">Asppvi_007040</name>
</gene>
<dbReference type="InterPro" id="IPR002347">
    <property type="entry name" value="SDR_fam"/>
</dbReference>
<dbReference type="PANTHER" id="PTHR24320:SF252">
    <property type="entry name" value="DEHYDROGENASE_REDUCTASE FAMILY PROTEIN, PUTATIVE (AFU_ORTHOLOGUE AFUA_3G08550)-RELATED"/>
    <property type="match status" value="1"/>
</dbReference>
<evidence type="ECO:0000313" key="4">
    <source>
        <dbReference type="EMBL" id="GIJ88123.1"/>
    </source>
</evidence>
<dbReference type="RefSeq" id="XP_043158869.1">
    <property type="nucleotide sequence ID" value="XM_043302934.1"/>
</dbReference>
<organism evidence="4 5">
    <name type="scientific">Aspergillus pseudoviridinutans</name>
    <dbReference type="NCBI Taxonomy" id="1517512"/>
    <lineage>
        <taxon>Eukaryota</taxon>
        <taxon>Fungi</taxon>
        <taxon>Dikarya</taxon>
        <taxon>Ascomycota</taxon>
        <taxon>Pezizomycotina</taxon>
        <taxon>Eurotiomycetes</taxon>
        <taxon>Eurotiomycetidae</taxon>
        <taxon>Eurotiales</taxon>
        <taxon>Aspergillaceae</taxon>
        <taxon>Aspergillus</taxon>
        <taxon>Aspergillus subgen. Fumigati</taxon>
    </lineage>
</organism>
<comment type="caution">
    <text evidence="4">The sequence shown here is derived from an EMBL/GenBank/DDBJ whole genome shotgun (WGS) entry which is preliminary data.</text>
</comment>
<keyword evidence="5" id="KW-1185">Reference proteome</keyword>
<evidence type="ECO:0000313" key="5">
    <source>
        <dbReference type="Proteomes" id="UP001043456"/>
    </source>
</evidence>
<dbReference type="AlphaFoldDB" id="A0A9P3BFF5"/>
<evidence type="ECO:0008006" key="6">
    <source>
        <dbReference type="Google" id="ProtNLM"/>
    </source>
</evidence>
<dbReference type="Gene3D" id="3.40.50.720">
    <property type="entry name" value="NAD(P)-binding Rossmann-like Domain"/>
    <property type="match status" value="1"/>
</dbReference>
<sequence length="357" mass="38993">MAFLIPEPLRMILTNPAILDFSSDGPVPYALRQKITGRPPPLPVGLSLISKAVLVTGATGGIGLEAARQLAALGPRSLILGVRNIPKAERLKVQLEREHPSVRVVILELNQESLASVDTFVDELYSNETHLDIAILNAGGLVRESRLTVDGYSPTLQVNFISTAYLSLRLLPILRTAHSERDSPSPSIECSSSGGRLVLVGSEGHAWTTYITNPTDACLLSSCRQAPSPSTSEEQYYRSKLFLSLIGRELGRRLDRREVTVITTTPGFCASNFFSDQAGLLTRLIKRTTARSVQQGGALHVHAATTDGRDIHGGYLRDGKPTLLSKFAQGSEGELLQQQLWEELQTLLRQRGYEICI</sequence>
<dbReference type="PANTHER" id="PTHR24320">
    <property type="entry name" value="RETINOL DEHYDROGENASE"/>
    <property type="match status" value="1"/>
</dbReference>
<dbReference type="Pfam" id="PF00106">
    <property type="entry name" value="adh_short"/>
    <property type="match status" value="1"/>
</dbReference>
<accession>A0A9P3BFF5</accession>
<dbReference type="GO" id="GO:0016491">
    <property type="term" value="F:oxidoreductase activity"/>
    <property type="evidence" value="ECO:0007669"/>
    <property type="project" value="UniProtKB-KW"/>
</dbReference>
<evidence type="ECO:0000256" key="3">
    <source>
        <dbReference type="ARBA" id="ARBA00023002"/>
    </source>
</evidence>
<dbReference type="Proteomes" id="UP001043456">
    <property type="component" value="Unassembled WGS sequence"/>
</dbReference>
<dbReference type="PRINTS" id="PR00081">
    <property type="entry name" value="GDHRDH"/>
</dbReference>
<dbReference type="EMBL" id="BHVY01000004">
    <property type="protein sequence ID" value="GIJ88123.1"/>
    <property type="molecule type" value="Genomic_DNA"/>
</dbReference>
<evidence type="ECO:0000256" key="1">
    <source>
        <dbReference type="ARBA" id="ARBA00006484"/>
    </source>
</evidence>
<dbReference type="OrthoDB" id="542013at2759"/>
<reference evidence="4 5" key="1">
    <citation type="submission" date="2018-10" db="EMBL/GenBank/DDBJ databases">
        <title>Pan-genome distribution and transcriptional activeness of fungal secondary metabolism genes in Aspergillus section Fumigati.</title>
        <authorList>
            <person name="Takahashi H."/>
            <person name="Umemura M."/>
            <person name="Ninomiya A."/>
            <person name="Kusuya Y."/>
            <person name="Urayama S."/>
            <person name="Shimizu M."/>
            <person name="Watanabe A."/>
            <person name="Kamei K."/>
            <person name="Yaguchi T."/>
            <person name="Hagiwara D."/>
        </authorList>
    </citation>
    <scope>NUCLEOTIDE SEQUENCE [LARGE SCALE GENOMIC DNA]</scope>
    <source>
        <strain evidence="4 5">IFM 55266</strain>
    </source>
</reference>
<dbReference type="InterPro" id="IPR036291">
    <property type="entry name" value="NAD(P)-bd_dom_sf"/>
</dbReference>
<proteinExistence type="inferred from homology"/>
<keyword evidence="3" id="KW-0560">Oxidoreductase</keyword>
<comment type="similarity">
    <text evidence="1">Belongs to the short-chain dehydrogenases/reductases (SDR) family.</text>
</comment>
<keyword evidence="2" id="KW-0521">NADP</keyword>